<keyword evidence="5" id="KW-0521">NADP</keyword>
<feature type="domain" description="Carrier" evidence="12">
    <location>
        <begin position="2247"/>
        <end position="2327"/>
    </location>
</feature>
<evidence type="ECO:0000256" key="4">
    <source>
        <dbReference type="ARBA" id="ARBA00022679"/>
    </source>
</evidence>
<keyword evidence="11" id="KW-1133">Transmembrane helix</keyword>
<feature type="compositionally biased region" description="Polar residues" evidence="10">
    <location>
        <begin position="292"/>
        <end position="310"/>
    </location>
</feature>
<dbReference type="GO" id="GO:0016491">
    <property type="term" value="F:oxidoreductase activity"/>
    <property type="evidence" value="ECO:0007669"/>
    <property type="project" value="UniProtKB-KW"/>
</dbReference>
<dbReference type="SUPFAM" id="SSF53335">
    <property type="entry name" value="S-adenosyl-L-methionine-dependent methyltransferases"/>
    <property type="match status" value="1"/>
</dbReference>
<proteinExistence type="predicted"/>
<dbReference type="SUPFAM" id="SSF47336">
    <property type="entry name" value="ACP-like"/>
    <property type="match status" value="1"/>
</dbReference>
<dbReference type="Gene3D" id="3.40.47.10">
    <property type="match status" value="1"/>
</dbReference>
<dbReference type="InterPro" id="IPR011032">
    <property type="entry name" value="GroES-like_sf"/>
</dbReference>
<dbReference type="PROSITE" id="PS00606">
    <property type="entry name" value="KS3_1"/>
    <property type="match status" value="1"/>
</dbReference>
<dbReference type="Pfam" id="PF08242">
    <property type="entry name" value="Methyltransf_12"/>
    <property type="match status" value="1"/>
</dbReference>
<comment type="caution">
    <text evidence="15">The sequence shown here is derived from an EMBL/GenBank/DDBJ whole genome shotgun (WGS) entry which is preliminary data.</text>
</comment>
<dbReference type="Proteomes" id="UP000053095">
    <property type="component" value="Unassembled WGS sequence"/>
</dbReference>
<dbReference type="InterPro" id="IPR014030">
    <property type="entry name" value="Ketoacyl_synth_N"/>
</dbReference>
<dbReference type="PROSITE" id="PS00012">
    <property type="entry name" value="PHOSPHOPANTETHEINE"/>
    <property type="match status" value="1"/>
</dbReference>
<feature type="region of interest" description="Disordered" evidence="10">
    <location>
        <begin position="291"/>
        <end position="313"/>
    </location>
</feature>
<dbReference type="InterPro" id="IPR016035">
    <property type="entry name" value="Acyl_Trfase/lysoPLipase"/>
</dbReference>
<dbReference type="InterPro" id="IPR014043">
    <property type="entry name" value="Acyl_transferase_dom"/>
</dbReference>
<dbReference type="InterPro" id="IPR036736">
    <property type="entry name" value="ACP-like_sf"/>
</dbReference>
<dbReference type="InterPro" id="IPR020807">
    <property type="entry name" value="PKS_DH"/>
</dbReference>
<dbReference type="SMART" id="SM00829">
    <property type="entry name" value="PKS_ER"/>
    <property type="match status" value="1"/>
</dbReference>
<dbReference type="SUPFAM" id="SSF53901">
    <property type="entry name" value="Thiolase-like"/>
    <property type="match status" value="1"/>
</dbReference>
<feature type="region of interest" description="C-terminal hotdog fold" evidence="9">
    <location>
        <begin position="898"/>
        <end position="1048"/>
    </location>
</feature>
<dbReference type="Pfam" id="PF00109">
    <property type="entry name" value="ketoacyl-synt"/>
    <property type="match status" value="1"/>
</dbReference>
<dbReference type="InterPro" id="IPR009081">
    <property type="entry name" value="PP-bd_ACP"/>
</dbReference>
<dbReference type="InterPro" id="IPR057326">
    <property type="entry name" value="KR_dom"/>
</dbReference>
<dbReference type="Gene3D" id="3.90.180.10">
    <property type="entry name" value="Medium-chain alcohol dehydrogenases, catalytic domain"/>
    <property type="match status" value="1"/>
</dbReference>
<dbReference type="InterPro" id="IPR020806">
    <property type="entry name" value="PKS_PP-bd"/>
</dbReference>
<dbReference type="SMART" id="SM00827">
    <property type="entry name" value="PKS_AT"/>
    <property type="match status" value="1"/>
</dbReference>
<feature type="domain" description="Ketosynthase family 3 (KS3)" evidence="13">
    <location>
        <begin position="28"/>
        <end position="439"/>
    </location>
</feature>
<dbReference type="PROSITE" id="PS52019">
    <property type="entry name" value="PKS_MFAS_DH"/>
    <property type="match status" value="1"/>
</dbReference>
<keyword evidence="16" id="KW-1185">Reference proteome</keyword>
<dbReference type="InterPro" id="IPR006162">
    <property type="entry name" value="Ppantetheine_attach_site"/>
</dbReference>
<dbReference type="Pfam" id="PF08659">
    <property type="entry name" value="KR"/>
    <property type="match status" value="1"/>
</dbReference>
<dbReference type="GO" id="GO:0031177">
    <property type="term" value="F:phosphopantetheine binding"/>
    <property type="evidence" value="ECO:0007669"/>
    <property type="project" value="InterPro"/>
</dbReference>
<dbReference type="SMART" id="SM00823">
    <property type="entry name" value="PKS_PP"/>
    <property type="match status" value="1"/>
</dbReference>
<evidence type="ECO:0000256" key="8">
    <source>
        <dbReference type="ARBA" id="ARBA00023315"/>
    </source>
</evidence>
<dbReference type="Pfam" id="PF13602">
    <property type="entry name" value="ADH_zinc_N_2"/>
    <property type="match status" value="1"/>
</dbReference>
<dbReference type="InterPro" id="IPR050091">
    <property type="entry name" value="PKS_NRPS_Biosynth_Enz"/>
</dbReference>
<organism evidence="15 16">
    <name type="scientific">Talaromyces pinophilus</name>
    <name type="common">Penicillium pinophilum</name>
    <dbReference type="NCBI Taxonomy" id="128442"/>
    <lineage>
        <taxon>Eukaryota</taxon>
        <taxon>Fungi</taxon>
        <taxon>Dikarya</taxon>
        <taxon>Ascomycota</taxon>
        <taxon>Pezizomycotina</taxon>
        <taxon>Eurotiomycetes</taxon>
        <taxon>Eurotiomycetidae</taxon>
        <taxon>Eurotiales</taxon>
        <taxon>Trichocomaceae</taxon>
        <taxon>Talaromyces</taxon>
        <taxon>Talaromyces sect. Talaromyces</taxon>
    </lineage>
</organism>
<dbReference type="EMBL" id="DF933813">
    <property type="protein sequence ID" value="GAM35366.1"/>
    <property type="molecule type" value="Genomic_DNA"/>
</dbReference>
<dbReference type="Pfam" id="PF00698">
    <property type="entry name" value="Acyl_transf_1"/>
    <property type="match status" value="1"/>
</dbReference>
<dbReference type="Gene3D" id="3.10.129.110">
    <property type="entry name" value="Polyketide synthase dehydratase"/>
    <property type="match status" value="1"/>
</dbReference>
<feature type="domain" description="PKS/mFAS DH" evidence="14">
    <location>
        <begin position="750"/>
        <end position="1048"/>
    </location>
</feature>
<dbReference type="PROSITE" id="PS50075">
    <property type="entry name" value="CARRIER"/>
    <property type="match status" value="1"/>
</dbReference>
<accession>A0A6V8H3W0</accession>
<evidence type="ECO:0000256" key="9">
    <source>
        <dbReference type="PROSITE-ProRule" id="PRU01363"/>
    </source>
</evidence>
<dbReference type="InterPro" id="IPR020841">
    <property type="entry name" value="PKS_Beta-ketoAc_synthase_dom"/>
</dbReference>
<dbReference type="Gene3D" id="3.40.50.150">
    <property type="entry name" value="Vaccinia Virus protein VP39"/>
    <property type="match status" value="1"/>
</dbReference>
<dbReference type="Gene3D" id="1.10.1200.10">
    <property type="entry name" value="ACP-like"/>
    <property type="match status" value="1"/>
</dbReference>
<evidence type="ECO:0000256" key="6">
    <source>
        <dbReference type="ARBA" id="ARBA00023002"/>
    </source>
</evidence>
<dbReference type="Pfam" id="PF21089">
    <property type="entry name" value="PKS_DH_N"/>
    <property type="match status" value="1"/>
</dbReference>
<name>A0A6V8H3W0_TALPI</name>
<sequence length="2331" mass="258392">MAPSAIRDDQAQGDLNSLDAVFVDYDLIEPIAVIGFSLKFPQDATSPESFWKMLMEGRSAMTNVPQNRFNIDSFHAPGTKRRDELPLEGGHFIEEDIGLFDAPFFNISPVEASAMDPMQRMMLETAYRAFENAGLPMEKVTGTNTSVFSGCFTTDYLLQLMRDPQYLPTYAATGVAGSLLANRLSWFFDLKGSSVNLDSACSSSGMALDWACSQLRDKSCSMSVVGGCNLTFAPEYFQLLTNMNMLSHSSRSFSFDSRANGYARGEGFGVVILKRLEDAINDGDTIRAVIRSTGSNQDGRTPGITQPSSDSQERLIRETYRKAGLSMALTRFCEAHGTGTGVGDPIESMAIGSAFREFRTPSDPLIIGALKSNIGHLEGAAGIAGLIKAVLCLEKGIIPPNVDFRNVNPKMDPEHYYLSIALVDLLEHFGITPSAVCGHSSGEIAAAYAAGALSNESALKVAYYRGLLATSLPEKCPHTGAMLAVALPAENLELYFAKVRKEGQWGPVVACYNSPENITVSGIKSQVDELASLLTEANVFNRKLRVNVAYHSPQMTEIANEYLERLTSLTQDKRPRFVGMVSSVTGEKCIANDLSNGSYWVGNMVSSVQFSQAVYNMCKKSPKSVTRKLDRSHRTVVAVDYLLEIGPHGALKGPIREILKSHRRGADITYDSLLNRNTSAVDTVLQAVGRLHCVGYTVNLPAINGLNSGSSKTGSMALTGLPEYQFNHTQRYWHESRITSDLKHNSHKYMELLGRRSIDWNPITPRWRHFLRTEDMPWIEDHKINGVILYPGAGMLAMAMEAARTVNAHQEIQGYQLNNVTFSAALDVSAGELETQIALYPQKQASGSKDSSFEFVISSYSAGQWSENCRGMITVQVKDHSSLEESNVYPESLRLKNARSILSKPFYDFLLDCGYGYGPSFQRIQDIQYNPNSNEALAKVSLYQDSVQPYVVHPTTLDAIMHLQFAATSNGCKKRVGTLIPTKIESLWVAAEGLGHLAKDPVNVLTKVTSESHRFCIVSILGRDSNNQREFIRVTGLETTAVATATNSAPIRSPEEQVITYIDTKIDISMASSQQILEYLMKECPAPPEPASHHSQLQKHVFQHLREAKEQVRNFSPQDLPQHITAYIAWMEFQLEQSAKYDNAYPEARYGERPAEELLYKEVGKELLNVLSQRTMPTQLLFETGLLDRYYLEKAQTEIYIIRLLKYIDLLAHKNPSMKIIEVGGGTGTFTGQILDTLQRHSDGEMGIVRCNSYDFTDIGPLFLDRAREKFEQYSDKLNYGILNIEKDPSEQGFEAGSYDLVIAISVIHATRTLEQSLINVRKLLKPGGVFLLQEPTTPTNPTTGFVFGILPGWWLGTEENRQLSPLVDEETWNTLMIKTGFTGTELVLRDYESDLCHEMSFIISKAVEEQRPSDSVELSSEMRYKLVVEKDSILQRRTAEELQQHGKSQNCQCDIMTIEEATATPDLKDYACIFLPELEHPLLTTMDEKTYYRLKAFLLTSSHILWLTKGRGKSLKDPGYIVIDGFARSLRLEVNNLKLVTLALQDEGGLTSGQFETIFKVMDKTIQSPMEDYEREFVEKNGMIHTNRIVEANTLKTDFLDRLAQHKTVEPVATVTPVLLDIEVPGQLDTVHFKKDKDSIFLPEANEVEIEVKAIELGFADYSVVTGRSKESKIGAGCCGIVLNGTPESGFEAGDRVWMHGSGMCKTVARAPAALVTKLPTHMSFEQVCSLPSGSLTVAYAMHQAIRIRKGEKMLLRCSKMLMEAAVQIAIAAEVDLYIVADDEMKKEIVSHTEQIPESHIISGPRFSKSLKKLLGERGVDVILNSVDEDISQCFECLSPFGTFVDIVDHRGSGSSLRGQSANSNITSVTVNSALIAQERPQMLTSAMEKIISLVAAGALKAFVDVKRYPVSQVKEAFEELGAQKESGKVVLTVDREDEITRIESRKQTYQFPPDVTYVISGLGGLGRSVARWMGEKGAKHLLLLSRSGGRTTEAMECISSLRKMGVIVETPVCDVSNREDVERTIAEYKTTMPPIKGCIHLSKSGNDALFENMPYSMWRENMGAKADGAWNLHEFLPKGLDFFVMFASIGGVIGSVTLVAYGASNHYLDGLAQYRISQGEKAISLDYGVAEDDGRLAEDQALFHRFMLEGKYIPMPEYEFLALLDYACDPTTELSNVRESQPISGIETPAKIMAKGFELPNAMRQPLWRHMYHVKAAEKMDNSAPTSDRRESLSAQLDDASSIEAAADIITAALVKRLSRTISVAEEKLDINRPMHTYGVDSLTAVDLRNWFASTMGIDVAVFEILGDVSFANIGLLVARKYKESSQEK</sequence>
<protein>
    <submittedName>
        <fullName evidence="15">Uncharacterized protein</fullName>
    </submittedName>
</protein>
<dbReference type="SMART" id="SM00822">
    <property type="entry name" value="PKS_KR"/>
    <property type="match status" value="1"/>
</dbReference>
<dbReference type="Gene3D" id="3.30.70.3290">
    <property type="match status" value="1"/>
</dbReference>
<evidence type="ECO:0000259" key="14">
    <source>
        <dbReference type="PROSITE" id="PS52019"/>
    </source>
</evidence>
<keyword evidence="4" id="KW-0808">Transferase</keyword>
<dbReference type="Pfam" id="PF02801">
    <property type="entry name" value="Ketoacyl-synt_C"/>
    <property type="match status" value="1"/>
</dbReference>
<dbReference type="SUPFAM" id="SSF55048">
    <property type="entry name" value="Probable ACP-binding domain of malonyl-CoA ACP transacylase"/>
    <property type="match status" value="1"/>
</dbReference>
<dbReference type="InterPro" id="IPR018201">
    <property type="entry name" value="Ketoacyl_synth_AS"/>
</dbReference>
<dbReference type="InterPro" id="IPR029063">
    <property type="entry name" value="SAM-dependent_MTases_sf"/>
</dbReference>
<evidence type="ECO:0000256" key="2">
    <source>
        <dbReference type="ARBA" id="ARBA00022450"/>
    </source>
</evidence>
<dbReference type="CDD" id="cd02440">
    <property type="entry name" value="AdoMet_MTases"/>
    <property type="match status" value="1"/>
</dbReference>
<dbReference type="InterPro" id="IPR049552">
    <property type="entry name" value="PKS_DH_N"/>
</dbReference>
<dbReference type="SUPFAM" id="SSF51735">
    <property type="entry name" value="NAD(P)-binding Rossmann-fold domains"/>
    <property type="match status" value="2"/>
</dbReference>
<dbReference type="InterPro" id="IPR049551">
    <property type="entry name" value="PKS_DH_C"/>
</dbReference>
<comment type="pathway">
    <text evidence="1">Secondary metabolite biosynthesis.</text>
</comment>
<evidence type="ECO:0000259" key="12">
    <source>
        <dbReference type="PROSITE" id="PS50075"/>
    </source>
</evidence>
<keyword evidence="3" id="KW-0597">Phosphoprotein</keyword>
<feature type="transmembrane region" description="Helical" evidence="11">
    <location>
        <begin position="2084"/>
        <end position="2105"/>
    </location>
</feature>
<evidence type="ECO:0000259" key="13">
    <source>
        <dbReference type="PROSITE" id="PS52004"/>
    </source>
</evidence>
<dbReference type="PANTHER" id="PTHR43775">
    <property type="entry name" value="FATTY ACID SYNTHASE"/>
    <property type="match status" value="1"/>
</dbReference>
<keyword evidence="11" id="KW-0472">Membrane</keyword>
<dbReference type="SMART" id="SM00826">
    <property type="entry name" value="PKS_DH"/>
    <property type="match status" value="1"/>
</dbReference>
<dbReference type="SUPFAM" id="SSF52151">
    <property type="entry name" value="FabD/lysophospholipase-like"/>
    <property type="match status" value="1"/>
</dbReference>
<keyword evidence="7" id="KW-0511">Multifunctional enzyme</keyword>
<reference evidence="16" key="1">
    <citation type="journal article" date="2015" name="Genome Announc.">
        <title>Draft genome sequence of Talaromyces cellulolyticus strain Y-94, a source of lignocellulosic biomass-degrading enzymes.</title>
        <authorList>
            <person name="Fujii T."/>
            <person name="Koike H."/>
            <person name="Sawayama S."/>
            <person name="Yano S."/>
            <person name="Inoue H."/>
        </authorList>
    </citation>
    <scope>NUCLEOTIDE SEQUENCE [LARGE SCALE GENOMIC DNA]</scope>
    <source>
        <strain evidence="16">Y-94</strain>
    </source>
</reference>
<evidence type="ECO:0000256" key="11">
    <source>
        <dbReference type="SAM" id="Phobius"/>
    </source>
</evidence>
<feature type="region of interest" description="N-terminal hotdog fold" evidence="9">
    <location>
        <begin position="750"/>
        <end position="880"/>
    </location>
</feature>
<dbReference type="GO" id="GO:0030639">
    <property type="term" value="P:polyketide biosynthetic process"/>
    <property type="evidence" value="ECO:0007669"/>
    <property type="project" value="UniProtKB-ARBA"/>
</dbReference>
<dbReference type="InterPro" id="IPR042104">
    <property type="entry name" value="PKS_dehydratase_sf"/>
</dbReference>
<dbReference type="Gene3D" id="3.40.366.10">
    <property type="entry name" value="Malonyl-Coenzyme A Acyl Carrier Protein, domain 2"/>
    <property type="match status" value="1"/>
</dbReference>
<keyword evidence="2" id="KW-0596">Phosphopantetheine</keyword>
<evidence type="ECO:0000256" key="3">
    <source>
        <dbReference type="ARBA" id="ARBA00022553"/>
    </source>
</evidence>
<evidence type="ECO:0000256" key="1">
    <source>
        <dbReference type="ARBA" id="ARBA00005179"/>
    </source>
</evidence>
<dbReference type="GO" id="GO:0004315">
    <property type="term" value="F:3-oxoacyl-[acyl-carrier-protein] synthase activity"/>
    <property type="evidence" value="ECO:0007669"/>
    <property type="project" value="InterPro"/>
</dbReference>
<feature type="active site" description="Proton donor; for dehydratase activity" evidence="9">
    <location>
        <position position="958"/>
    </location>
</feature>
<dbReference type="InterPro" id="IPR049900">
    <property type="entry name" value="PKS_mFAS_DH"/>
</dbReference>
<evidence type="ECO:0000313" key="16">
    <source>
        <dbReference type="Proteomes" id="UP000053095"/>
    </source>
</evidence>
<keyword evidence="11" id="KW-0812">Transmembrane</keyword>
<dbReference type="CDD" id="cd05195">
    <property type="entry name" value="enoyl_red"/>
    <property type="match status" value="1"/>
</dbReference>
<dbReference type="Gene3D" id="3.40.50.720">
    <property type="entry name" value="NAD(P)-binding Rossmann-like Domain"/>
    <property type="match status" value="1"/>
</dbReference>
<dbReference type="GO" id="GO:0004312">
    <property type="term" value="F:fatty acid synthase activity"/>
    <property type="evidence" value="ECO:0007669"/>
    <property type="project" value="TreeGrafter"/>
</dbReference>
<dbReference type="GO" id="GO:0006633">
    <property type="term" value="P:fatty acid biosynthetic process"/>
    <property type="evidence" value="ECO:0007669"/>
    <property type="project" value="InterPro"/>
</dbReference>
<dbReference type="InterPro" id="IPR001227">
    <property type="entry name" value="Ac_transferase_dom_sf"/>
</dbReference>
<dbReference type="Pfam" id="PF14765">
    <property type="entry name" value="PS-DH"/>
    <property type="match status" value="1"/>
</dbReference>
<dbReference type="InterPro" id="IPR016039">
    <property type="entry name" value="Thiolase-like"/>
</dbReference>
<evidence type="ECO:0000313" key="15">
    <source>
        <dbReference type="EMBL" id="GAM35366.1"/>
    </source>
</evidence>
<dbReference type="Pfam" id="PF23297">
    <property type="entry name" value="ACP_SdgA_C"/>
    <property type="match status" value="1"/>
</dbReference>
<evidence type="ECO:0000256" key="5">
    <source>
        <dbReference type="ARBA" id="ARBA00022857"/>
    </source>
</evidence>
<dbReference type="Pfam" id="PF23114">
    <property type="entry name" value="NAD-bd_HRPKS_sdrA"/>
    <property type="match status" value="1"/>
</dbReference>
<dbReference type="CDD" id="cd00833">
    <property type="entry name" value="PKS"/>
    <property type="match status" value="1"/>
</dbReference>
<dbReference type="InterPro" id="IPR056501">
    <property type="entry name" value="NAD-bd_HRPKS_sdrA"/>
</dbReference>
<evidence type="ECO:0000256" key="7">
    <source>
        <dbReference type="ARBA" id="ARBA00023268"/>
    </source>
</evidence>
<evidence type="ECO:0000256" key="10">
    <source>
        <dbReference type="SAM" id="MobiDB-lite"/>
    </source>
</evidence>
<keyword evidence="6" id="KW-0560">Oxidoreductase</keyword>
<dbReference type="InterPro" id="IPR014031">
    <property type="entry name" value="Ketoacyl_synth_C"/>
</dbReference>
<dbReference type="InterPro" id="IPR016036">
    <property type="entry name" value="Malonyl_transacylase_ACP-bd"/>
</dbReference>
<dbReference type="PANTHER" id="PTHR43775:SF29">
    <property type="entry name" value="ASPERFURANONE POLYKETIDE SYNTHASE AFOG-RELATED"/>
    <property type="match status" value="1"/>
</dbReference>
<gene>
    <name evidence="15" type="ORF">TCE0_017r03647</name>
</gene>
<dbReference type="InterPro" id="IPR020843">
    <property type="entry name" value="ER"/>
</dbReference>
<keyword evidence="8" id="KW-0012">Acyltransferase</keyword>
<dbReference type="SMART" id="SM00825">
    <property type="entry name" value="PKS_KS"/>
    <property type="match status" value="1"/>
</dbReference>
<dbReference type="PROSITE" id="PS52004">
    <property type="entry name" value="KS3_2"/>
    <property type="match status" value="1"/>
</dbReference>
<dbReference type="InterPro" id="IPR013968">
    <property type="entry name" value="PKS_KR"/>
</dbReference>
<feature type="active site" description="Proton acceptor; for dehydratase activity" evidence="9">
    <location>
        <position position="782"/>
    </location>
</feature>
<dbReference type="InterPro" id="IPR013217">
    <property type="entry name" value="Methyltransf_12"/>
</dbReference>
<dbReference type="InterPro" id="IPR036291">
    <property type="entry name" value="NAD(P)-bd_dom_sf"/>
</dbReference>
<dbReference type="SUPFAM" id="SSF50129">
    <property type="entry name" value="GroES-like"/>
    <property type="match status" value="1"/>
</dbReference>